<dbReference type="PANTHER" id="PTHR16022:SF0">
    <property type="entry name" value="CYTOPLASMIC DYNEIN 2 INTERMEDIATE CHAIN 1"/>
    <property type="match status" value="1"/>
</dbReference>
<dbReference type="Gene3D" id="2.130.10.10">
    <property type="entry name" value="YVTN repeat-like/Quinoprotein amine dehydrogenase"/>
    <property type="match status" value="2"/>
</dbReference>
<dbReference type="RefSeq" id="XP_017783325.1">
    <property type="nucleotide sequence ID" value="XM_017927836.1"/>
</dbReference>
<accession>A0ABM1N925</accession>
<feature type="region of interest" description="Disordered" evidence="4">
    <location>
        <begin position="1"/>
        <end position="124"/>
    </location>
</feature>
<evidence type="ECO:0000313" key="5">
    <source>
        <dbReference type="Proteomes" id="UP000695000"/>
    </source>
</evidence>
<organism evidence="5 6">
    <name type="scientific">Nicrophorus vespilloides</name>
    <name type="common">Boreal carrion beetle</name>
    <dbReference type="NCBI Taxonomy" id="110193"/>
    <lineage>
        <taxon>Eukaryota</taxon>
        <taxon>Metazoa</taxon>
        <taxon>Ecdysozoa</taxon>
        <taxon>Arthropoda</taxon>
        <taxon>Hexapoda</taxon>
        <taxon>Insecta</taxon>
        <taxon>Pterygota</taxon>
        <taxon>Neoptera</taxon>
        <taxon>Endopterygota</taxon>
        <taxon>Coleoptera</taxon>
        <taxon>Polyphaga</taxon>
        <taxon>Staphyliniformia</taxon>
        <taxon>Silphidae</taxon>
        <taxon>Nicrophorinae</taxon>
        <taxon>Nicrophorus</taxon>
    </lineage>
</organism>
<dbReference type="SUPFAM" id="SSF50978">
    <property type="entry name" value="WD40 repeat-like"/>
    <property type="match status" value="1"/>
</dbReference>
<dbReference type="InterPro" id="IPR019775">
    <property type="entry name" value="WD40_repeat_CS"/>
</dbReference>
<dbReference type="PROSITE" id="PS00678">
    <property type="entry name" value="WD_REPEATS_1"/>
    <property type="match status" value="1"/>
</dbReference>
<name>A0ABM1N925_NICVS</name>
<feature type="region of interest" description="Disordered" evidence="4">
    <location>
        <begin position="136"/>
        <end position="256"/>
    </location>
</feature>
<dbReference type="InterPro" id="IPR001680">
    <property type="entry name" value="WD40_rpt"/>
</dbReference>
<protein>
    <submittedName>
        <fullName evidence="6">WD repeat-containing protein 60</fullName>
    </submittedName>
</protein>
<dbReference type="Proteomes" id="UP000695000">
    <property type="component" value="Unplaced"/>
</dbReference>
<sequence length="797" mass="90054">MSTRKQNVVKKLKKPEEKESTNERDKTKKDEKLKPKLASQSPKDPKPKVKPSSHTSRTELKPKPSKVDVKSKQSNVDVKPKPSKTATAVKVKPSPKTTRTETTAKPAIKRKTTRSPLNSSRVVKSKFFPTKSMYASALQSRASSPIPRSPERPRTATLRKGSIVNMNIAGPDIPKAQAHAEPEDDYEDDFDSYNSDFEDYESSSSASSLPSQVETESSDSEDQPTTKSQVVEDEKKLDSGNFDLPEESKHKPMLDDILETKTNPASLSDEGFEETKSLQFINFLDARRKQQKQKAERRRSRRGEELMSMIRLDHQNFTLFEIAPISYDTFIKSFGGKNNVQASSQTGDDWIDEQVQTDYIGNSNKWTQFPNKFAQFENLSKFKEEIKGSGSDEITAGEVNVIYNEFRLSKFLRQRVPDVLDLLRKKEKPPEVSENLGFSDGFRKLYFSFSEGRQVNCLEFSEDGKLLTVYGCRSDDLRSIGCIWESDEPVEVFAEYGSVSCVTFAKENSKVIFAGSEDGAIAVWDLSQVHRIEHCLPSDDDDARVVMQLPNFTLPACTMNCNRVNAIKTYRNEGSQQEFASSAQVAALYENGFLMILGVIYKPNIGISLVKNVSLSLTMQINMQCISMVAFSNQIYIATNQGQILHSTSAGVKKSFSIGSISEVTCLDLHPYCSDYFLAGFSNGCISIFFKLKRRPLMTLQDDEDMEIRQIQWSHNKPCSFYVLCNRDLITVWDLAISDLVPIQTTAYGIPIRSMKIHKSSMAVATVDGPLKLHTLKEDRTRFDEELKMFKNYLRRL</sequence>
<dbReference type="InterPro" id="IPR036322">
    <property type="entry name" value="WD40_repeat_dom_sf"/>
</dbReference>
<feature type="compositionally biased region" description="Basic and acidic residues" evidence="4">
    <location>
        <begin position="56"/>
        <end position="71"/>
    </location>
</feature>
<feature type="compositionally biased region" description="Basic and acidic residues" evidence="4">
    <location>
        <begin position="14"/>
        <end position="34"/>
    </location>
</feature>
<evidence type="ECO:0000256" key="3">
    <source>
        <dbReference type="PROSITE-ProRule" id="PRU00221"/>
    </source>
</evidence>
<keyword evidence="5" id="KW-1185">Reference proteome</keyword>
<feature type="compositionally biased region" description="Acidic residues" evidence="4">
    <location>
        <begin position="182"/>
        <end position="201"/>
    </location>
</feature>
<dbReference type="InterPro" id="IPR015943">
    <property type="entry name" value="WD40/YVTN_repeat-like_dom_sf"/>
</dbReference>
<proteinExistence type="predicted"/>
<keyword evidence="1 3" id="KW-0853">WD repeat</keyword>
<dbReference type="SMART" id="SM00320">
    <property type="entry name" value="WD40"/>
    <property type="match status" value="3"/>
</dbReference>
<reference evidence="6" key="1">
    <citation type="submission" date="2025-08" db="UniProtKB">
        <authorList>
            <consortium name="RefSeq"/>
        </authorList>
    </citation>
    <scope>IDENTIFICATION</scope>
    <source>
        <tissue evidence="6">Whole Larva</tissue>
    </source>
</reference>
<evidence type="ECO:0000313" key="6">
    <source>
        <dbReference type="RefSeq" id="XP_017783325.1"/>
    </source>
</evidence>
<feature type="compositionally biased region" description="Low complexity" evidence="4">
    <location>
        <begin position="202"/>
        <end position="211"/>
    </location>
</feature>
<evidence type="ECO:0000256" key="1">
    <source>
        <dbReference type="ARBA" id="ARBA00022574"/>
    </source>
</evidence>
<gene>
    <name evidence="6" type="primary">LOC108567405</name>
</gene>
<evidence type="ECO:0000256" key="2">
    <source>
        <dbReference type="ARBA" id="ARBA00022737"/>
    </source>
</evidence>
<keyword evidence="2" id="KW-0677">Repeat</keyword>
<dbReference type="PANTHER" id="PTHR16022">
    <property type="entry name" value="WD REPEAT DOMAIN 60"/>
    <property type="match status" value="1"/>
</dbReference>
<dbReference type="PROSITE" id="PS50082">
    <property type="entry name" value="WD_REPEATS_2"/>
    <property type="match status" value="1"/>
</dbReference>
<dbReference type="GeneID" id="108567405"/>
<dbReference type="Pfam" id="PF00400">
    <property type="entry name" value="WD40"/>
    <property type="match status" value="1"/>
</dbReference>
<evidence type="ECO:0000256" key="4">
    <source>
        <dbReference type="SAM" id="MobiDB-lite"/>
    </source>
</evidence>
<feature type="repeat" description="WD" evidence="3">
    <location>
        <begin position="492"/>
        <end position="534"/>
    </location>
</feature>
<dbReference type="InterPro" id="IPR042505">
    <property type="entry name" value="DYNC2I1"/>
</dbReference>